<dbReference type="PANTHER" id="PTHR12919:SF20">
    <property type="entry name" value="SMALL RIBOSOMAL SUBUNIT PROTEIN BS16M"/>
    <property type="match status" value="1"/>
</dbReference>
<evidence type="ECO:0000256" key="1">
    <source>
        <dbReference type="ARBA" id="ARBA00006668"/>
    </source>
</evidence>
<sequence length="109" mass="12018">MVARLRLQRVGRRHLPVFQLVAADAKAARDGKFLEKLGTYSPIPDRNGLKHISINVKAVQKWIMRGAQMSEPVMWLLSRARITPPAPIRGSTNVSQGVTQADAPGPPKE</sequence>
<name>A0A7S0PYV1_9EUKA</name>
<gene>
    <name evidence="5" type="ORF">CPEL01642_LOCUS3114</name>
</gene>
<dbReference type="GO" id="GO:0005739">
    <property type="term" value="C:mitochondrion"/>
    <property type="evidence" value="ECO:0007669"/>
    <property type="project" value="GOC"/>
</dbReference>
<evidence type="ECO:0000256" key="4">
    <source>
        <dbReference type="SAM" id="MobiDB-lite"/>
    </source>
</evidence>
<reference evidence="5" key="1">
    <citation type="submission" date="2021-01" db="EMBL/GenBank/DDBJ databases">
        <authorList>
            <person name="Corre E."/>
            <person name="Pelletier E."/>
            <person name="Niang G."/>
            <person name="Scheremetjew M."/>
            <person name="Finn R."/>
            <person name="Kale V."/>
            <person name="Holt S."/>
            <person name="Cochrane G."/>
            <person name="Meng A."/>
            <person name="Brown T."/>
            <person name="Cohen L."/>
        </authorList>
    </citation>
    <scope>NUCLEOTIDE SEQUENCE</scope>
    <source>
        <strain evidence="5">PLY182g</strain>
    </source>
</reference>
<evidence type="ECO:0000256" key="3">
    <source>
        <dbReference type="ARBA" id="ARBA00023274"/>
    </source>
</evidence>
<dbReference type="GO" id="GO:0003735">
    <property type="term" value="F:structural constituent of ribosome"/>
    <property type="evidence" value="ECO:0007669"/>
    <property type="project" value="InterPro"/>
</dbReference>
<dbReference type="Gene3D" id="3.30.1320.10">
    <property type="match status" value="1"/>
</dbReference>
<dbReference type="InterPro" id="IPR000307">
    <property type="entry name" value="Ribosomal_bS16"/>
</dbReference>
<keyword evidence="2" id="KW-0689">Ribosomal protein</keyword>
<feature type="region of interest" description="Disordered" evidence="4">
    <location>
        <begin position="86"/>
        <end position="109"/>
    </location>
</feature>
<evidence type="ECO:0000256" key="2">
    <source>
        <dbReference type="ARBA" id="ARBA00022980"/>
    </source>
</evidence>
<protein>
    <recommendedName>
        <fullName evidence="6">30S ribosomal protein S16</fullName>
    </recommendedName>
</protein>
<evidence type="ECO:0008006" key="6">
    <source>
        <dbReference type="Google" id="ProtNLM"/>
    </source>
</evidence>
<dbReference type="GO" id="GO:0032543">
    <property type="term" value="P:mitochondrial translation"/>
    <property type="evidence" value="ECO:0007669"/>
    <property type="project" value="TreeGrafter"/>
</dbReference>
<comment type="similarity">
    <text evidence="1">Belongs to the bacterial ribosomal protein bS16 family.</text>
</comment>
<dbReference type="Pfam" id="PF00886">
    <property type="entry name" value="Ribosomal_S16"/>
    <property type="match status" value="1"/>
</dbReference>
<dbReference type="PANTHER" id="PTHR12919">
    <property type="entry name" value="30S RIBOSOMAL PROTEIN S16"/>
    <property type="match status" value="1"/>
</dbReference>
<dbReference type="SUPFAM" id="SSF54565">
    <property type="entry name" value="Ribosomal protein S16"/>
    <property type="match status" value="1"/>
</dbReference>
<dbReference type="InterPro" id="IPR023803">
    <property type="entry name" value="Ribosomal_bS16_dom_sf"/>
</dbReference>
<organism evidence="5">
    <name type="scientific">Coccolithus braarudii</name>
    <dbReference type="NCBI Taxonomy" id="221442"/>
    <lineage>
        <taxon>Eukaryota</taxon>
        <taxon>Haptista</taxon>
        <taxon>Haptophyta</taxon>
        <taxon>Prymnesiophyceae</taxon>
        <taxon>Coccolithales</taxon>
        <taxon>Coccolithaceae</taxon>
        <taxon>Coccolithus</taxon>
    </lineage>
</organism>
<dbReference type="EMBL" id="HBEY01006381">
    <property type="protein sequence ID" value="CAD8599784.1"/>
    <property type="molecule type" value="Transcribed_RNA"/>
</dbReference>
<dbReference type="GO" id="GO:0015935">
    <property type="term" value="C:small ribosomal subunit"/>
    <property type="evidence" value="ECO:0007669"/>
    <property type="project" value="TreeGrafter"/>
</dbReference>
<evidence type="ECO:0000313" key="5">
    <source>
        <dbReference type="EMBL" id="CAD8599784.1"/>
    </source>
</evidence>
<dbReference type="AlphaFoldDB" id="A0A7S0PYV1"/>
<dbReference type="HAMAP" id="MF_00385">
    <property type="entry name" value="Ribosomal_bS16"/>
    <property type="match status" value="1"/>
</dbReference>
<proteinExistence type="inferred from homology"/>
<feature type="compositionally biased region" description="Polar residues" evidence="4">
    <location>
        <begin position="90"/>
        <end position="99"/>
    </location>
</feature>
<accession>A0A7S0PYV1</accession>
<dbReference type="NCBIfam" id="TIGR00002">
    <property type="entry name" value="S16"/>
    <property type="match status" value="1"/>
</dbReference>
<keyword evidence="3" id="KW-0687">Ribonucleoprotein</keyword>